<keyword evidence="2" id="KW-1185">Reference proteome</keyword>
<comment type="caution">
    <text evidence="1">The sequence shown here is derived from an EMBL/GenBank/DDBJ whole genome shotgun (WGS) entry which is preliminary data.</text>
</comment>
<dbReference type="EMBL" id="JBHSMF010000010">
    <property type="protein sequence ID" value="MFC5499858.1"/>
    <property type="molecule type" value="Genomic_DNA"/>
</dbReference>
<sequence>MSLQAEAISTSLAQAAALFPALREPSTPLPDDALPLGKVDDRLELPLDELSFHRLTTHADIGRILHLRGEINLPATALADPSFHTREKKETSTGS</sequence>
<accession>A0ABW0NJV7</accession>
<dbReference type="Proteomes" id="UP001596037">
    <property type="component" value="Unassembled WGS sequence"/>
</dbReference>
<protein>
    <submittedName>
        <fullName evidence="1">Uncharacterized protein</fullName>
    </submittedName>
</protein>
<organism evidence="1 2">
    <name type="scientific">Caenimonas terrae</name>
    <dbReference type="NCBI Taxonomy" id="696074"/>
    <lineage>
        <taxon>Bacteria</taxon>
        <taxon>Pseudomonadati</taxon>
        <taxon>Pseudomonadota</taxon>
        <taxon>Betaproteobacteria</taxon>
        <taxon>Burkholderiales</taxon>
        <taxon>Comamonadaceae</taxon>
        <taxon>Caenimonas</taxon>
    </lineage>
</organism>
<dbReference type="RefSeq" id="WP_376852106.1">
    <property type="nucleotide sequence ID" value="NZ_JBHSMF010000010.1"/>
</dbReference>
<evidence type="ECO:0000313" key="1">
    <source>
        <dbReference type="EMBL" id="MFC5499858.1"/>
    </source>
</evidence>
<gene>
    <name evidence="1" type="ORF">ACFPOE_20115</name>
</gene>
<proteinExistence type="predicted"/>
<reference evidence="2" key="1">
    <citation type="journal article" date="2019" name="Int. J. Syst. Evol. Microbiol.">
        <title>The Global Catalogue of Microorganisms (GCM) 10K type strain sequencing project: providing services to taxonomists for standard genome sequencing and annotation.</title>
        <authorList>
            <consortium name="The Broad Institute Genomics Platform"/>
            <consortium name="The Broad Institute Genome Sequencing Center for Infectious Disease"/>
            <person name="Wu L."/>
            <person name="Ma J."/>
        </authorList>
    </citation>
    <scope>NUCLEOTIDE SEQUENCE [LARGE SCALE GENOMIC DNA]</scope>
    <source>
        <strain evidence="2">CCUG 57401</strain>
    </source>
</reference>
<evidence type="ECO:0000313" key="2">
    <source>
        <dbReference type="Proteomes" id="UP001596037"/>
    </source>
</evidence>
<name>A0ABW0NJV7_9BURK</name>